<keyword evidence="2" id="KW-1185">Reference proteome</keyword>
<dbReference type="VEuPathDB" id="TrichDB:TVAGG3_0672930"/>
<dbReference type="InterPro" id="IPR053139">
    <property type="entry name" value="Surface_bspA-like"/>
</dbReference>
<dbReference type="RefSeq" id="XP_001327215.1">
    <property type="nucleotide sequence ID" value="XM_001327180.1"/>
</dbReference>
<evidence type="ECO:0000313" key="2">
    <source>
        <dbReference type="Proteomes" id="UP000001542"/>
    </source>
</evidence>
<gene>
    <name evidence="1" type="ORF">TVAG_397230</name>
</gene>
<dbReference type="SUPFAM" id="SSF52058">
    <property type="entry name" value="L domain-like"/>
    <property type="match status" value="2"/>
</dbReference>
<dbReference type="AlphaFoldDB" id="A2DXB0"/>
<reference evidence="1" key="2">
    <citation type="journal article" date="2007" name="Science">
        <title>Draft genome sequence of the sexually transmitted pathogen Trichomonas vaginalis.</title>
        <authorList>
            <person name="Carlton J.M."/>
            <person name="Hirt R.P."/>
            <person name="Silva J.C."/>
            <person name="Delcher A.L."/>
            <person name="Schatz M."/>
            <person name="Zhao Q."/>
            <person name="Wortman J.R."/>
            <person name="Bidwell S.L."/>
            <person name="Alsmark U.C.M."/>
            <person name="Besteiro S."/>
            <person name="Sicheritz-Ponten T."/>
            <person name="Noel C.J."/>
            <person name="Dacks J.B."/>
            <person name="Foster P.G."/>
            <person name="Simillion C."/>
            <person name="Van de Peer Y."/>
            <person name="Miranda-Saavedra D."/>
            <person name="Barton G.J."/>
            <person name="Westrop G.D."/>
            <person name="Mueller S."/>
            <person name="Dessi D."/>
            <person name="Fiori P.L."/>
            <person name="Ren Q."/>
            <person name="Paulsen I."/>
            <person name="Zhang H."/>
            <person name="Bastida-Corcuera F.D."/>
            <person name="Simoes-Barbosa A."/>
            <person name="Brown M.T."/>
            <person name="Hayes R.D."/>
            <person name="Mukherjee M."/>
            <person name="Okumura C.Y."/>
            <person name="Schneider R."/>
            <person name="Smith A.J."/>
            <person name="Vanacova S."/>
            <person name="Villalvazo M."/>
            <person name="Haas B.J."/>
            <person name="Pertea M."/>
            <person name="Feldblyum T.V."/>
            <person name="Utterback T.R."/>
            <person name="Shu C.L."/>
            <person name="Osoegawa K."/>
            <person name="de Jong P.J."/>
            <person name="Hrdy I."/>
            <person name="Horvathova L."/>
            <person name="Zubacova Z."/>
            <person name="Dolezal P."/>
            <person name="Malik S.B."/>
            <person name="Logsdon J.M. Jr."/>
            <person name="Henze K."/>
            <person name="Gupta A."/>
            <person name="Wang C.C."/>
            <person name="Dunne R.L."/>
            <person name="Upcroft J.A."/>
            <person name="Upcroft P."/>
            <person name="White O."/>
            <person name="Salzberg S.L."/>
            <person name="Tang P."/>
            <person name="Chiu C.-H."/>
            <person name="Lee Y.-S."/>
            <person name="Embley T.M."/>
            <person name="Coombs G.H."/>
            <person name="Mottram J.C."/>
            <person name="Tachezy J."/>
            <person name="Fraser-Liggett C.M."/>
            <person name="Johnson P.J."/>
        </authorList>
    </citation>
    <scope>NUCLEOTIDE SEQUENCE [LARGE SCALE GENOMIC DNA]</scope>
    <source>
        <strain evidence="1">G3</strain>
    </source>
</reference>
<dbReference type="InParanoid" id="A2DXB0"/>
<proteinExistence type="predicted"/>
<dbReference type="KEGG" id="tva:4772992"/>
<sequence>MITILSIIYTDIEQRCYSSDGKTLTKVDDTSKYLRISAKCELIQDKCFYQLNSLISFSFQDNPNLTTIGKESFRECIKLSIIDLSSCNKLKIISEEAFYHCEKVTEILLPKGLLEIQFHAFANNILVTSVTIPASVEIIESLGFQACSKLENVTFEEGSKLTSLEYCVFSFTSITSFQIPENVANVNGAAFGDAKLTNLTIHPNNKFFVIENNNFVFSAHKSILFFICNKTFETIEIPDSVTTLGKFLFYRSKLKSITFSSSLTTIENDCFEFSKLVSVTIPKIVNRIESYAFGYCDDLMNVTFLGLIDYIDEKIFIYCDNLELIVFPNSSMIVNSYQFSSSNSPKIKMSYTHKSFFSSRSILRNTIVSISYINESDLIITPKLFIMNSNPTIIYEYWEYINSDSHSITIPKNVTTIKKGAFENSIVSIIKFESDSQLLEIEKDAFRNCSNLNSFSFSSSVLFTIGISAFKGCSKLASVSFASTNLNLMGNTFENCSNLVSVNNIKDIPNSCFSGCSKLKTVNIIENSKVIGYKSFENCYSLENINIPSTVETISENAFLNCIKLKSITFPQQNSLEKISNNSFSGCNSLQSISNFESDKYKCIDNTLYYKNETGKYLIYHAINSPDKVLSLECNVICSYSFNECNNIIDIKIVSDSVSLIEQFSFNNCKNLQHINFPFSVKTVESNSFFECNSIRCPLIIENTTFDYLKMIIDSGIPQRLLFSCGVVQGSYNIHAIKRMFSNSPSLFWRHLSK</sequence>
<dbReference type="InterPro" id="IPR032675">
    <property type="entry name" value="LRR_dom_sf"/>
</dbReference>
<dbReference type="Proteomes" id="UP000001542">
    <property type="component" value="Unassembled WGS sequence"/>
</dbReference>
<evidence type="ECO:0000313" key="1">
    <source>
        <dbReference type="EMBL" id="EAY14992.1"/>
    </source>
</evidence>
<organism evidence="1 2">
    <name type="scientific">Trichomonas vaginalis (strain ATCC PRA-98 / G3)</name>
    <dbReference type="NCBI Taxonomy" id="412133"/>
    <lineage>
        <taxon>Eukaryota</taxon>
        <taxon>Metamonada</taxon>
        <taxon>Parabasalia</taxon>
        <taxon>Trichomonadida</taxon>
        <taxon>Trichomonadidae</taxon>
        <taxon>Trichomonas</taxon>
    </lineage>
</organism>
<name>A2DXB0_TRIV3</name>
<dbReference type="Gene3D" id="3.80.10.10">
    <property type="entry name" value="Ribonuclease Inhibitor"/>
    <property type="match status" value="4"/>
</dbReference>
<dbReference type="PANTHER" id="PTHR45661:SF3">
    <property type="entry name" value="IG-LIKE DOMAIN-CONTAINING PROTEIN"/>
    <property type="match status" value="1"/>
</dbReference>
<dbReference type="EMBL" id="DS113262">
    <property type="protein sequence ID" value="EAY14992.1"/>
    <property type="molecule type" value="Genomic_DNA"/>
</dbReference>
<reference evidence="1" key="1">
    <citation type="submission" date="2006-10" db="EMBL/GenBank/DDBJ databases">
        <authorList>
            <person name="Amadeo P."/>
            <person name="Zhao Q."/>
            <person name="Wortman J."/>
            <person name="Fraser-Liggett C."/>
            <person name="Carlton J."/>
        </authorList>
    </citation>
    <scope>NUCLEOTIDE SEQUENCE</scope>
    <source>
        <strain evidence="1">G3</strain>
    </source>
</reference>
<dbReference type="Pfam" id="PF13306">
    <property type="entry name" value="LRR_5"/>
    <property type="match status" value="5"/>
</dbReference>
<dbReference type="STRING" id="5722.A2DXB0"/>
<protein>
    <submittedName>
        <fullName evidence="1">Surface antigen BspA-like</fullName>
    </submittedName>
</protein>
<dbReference type="VEuPathDB" id="TrichDB:TVAG_397230"/>
<dbReference type="SMR" id="A2DXB0"/>
<dbReference type="PANTHER" id="PTHR45661">
    <property type="entry name" value="SURFACE ANTIGEN"/>
    <property type="match status" value="1"/>
</dbReference>
<accession>A2DXB0</accession>
<dbReference type="InterPro" id="IPR026906">
    <property type="entry name" value="LRR_5"/>
</dbReference>